<dbReference type="Proteomes" id="UP000887578">
    <property type="component" value="Unplaced"/>
</dbReference>
<proteinExistence type="predicted"/>
<dbReference type="WBParaSite" id="PDA_v2.g29160.t1">
    <property type="protein sequence ID" value="PDA_v2.g29160.t1"/>
    <property type="gene ID" value="PDA_v2.g29160"/>
</dbReference>
<evidence type="ECO:0000313" key="3">
    <source>
        <dbReference type="WBParaSite" id="PDA_v2.g29160.t1"/>
    </source>
</evidence>
<sequence length="189" mass="21322">MLVNPKFNSTTKETIINRIFDFYQVGVGANATDPNHYFYKYTEIFSIIVKTAIGTEIEAKSDLGWEDQYMYVFNYVRPQDRNLIGNSPGHGYELLYLCGLNIYTTNGNSNTTEDNLVQSNLAQIFVSFIKGQNPSTNGLSIPKITANSIPYALVSTDVTIGTTNIKPVVDFWKQLAADYQFDFLQQINL</sequence>
<evidence type="ECO:0000259" key="1">
    <source>
        <dbReference type="Pfam" id="PF00135"/>
    </source>
</evidence>
<accession>A0A914QBV4</accession>
<feature type="domain" description="Carboxylesterase type B" evidence="1">
    <location>
        <begin position="11"/>
        <end position="165"/>
    </location>
</feature>
<protein>
    <submittedName>
        <fullName evidence="3">Carboxylesterase type B domain-containing protein</fullName>
    </submittedName>
</protein>
<organism evidence="2 3">
    <name type="scientific">Panagrolaimus davidi</name>
    <dbReference type="NCBI Taxonomy" id="227884"/>
    <lineage>
        <taxon>Eukaryota</taxon>
        <taxon>Metazoa</taxon>
        <taxon>Ecdysozoa</taxon>
        <taxon>Nematoda</taxon>
        <taxon>Chromadorea</taxon>
        <taxon>Rhabditida</taxon>
        <taxon>Tylenchina</taxon>
        <taxon>Panagrolaimomorpha</taxon>
        <taxon>Panagrolaimoidea</taxon>
        <taxon>Panagrolaimidae</taxon>
        <taxon>Panagrolaimus</taxon>
    </lineage>
</organism>
<evidence type="ECO:0000313" key="2">
    <source>
        <dbReference type="Proteomes" id="UP000887578"/>
    </source>
</evidence>
<reference evidence="3" key="1">
    <citation type="submission" date="2022-11" db="UniProtKB">
        <authorList>
            <consortium name="WormBaseParasite"/>
        </authorList>
    </citation>
    <scope>IDENTIFICATION</scope>
</reference>
<dbReference type="InterPro" id="IPR029058">
    <property type="entry name" value="AB_hydrolase_fold"/>
</dbReference>
<dbReference type="AlphaFoldDB" id="A0A914QBV4"/>
<dbReference type="InterPro" id="IPR002018">
    <property type="entry name" value="CarbesteraseB"/>
</dbReference>
<keyword evidence="2" id="KW-1185">Reference proteome</keyword>
<dbReference type="SUPFAM" id="SSF53474">
    <property type="entry name" value="alpha/beta-Hydrolases"/>
    <property type="match status" value="1"/>
</dbReference>
<dbReference type="Pfam" id="PF00135">
    <property type="entry name" value="COesterase"/>
    <property type="match status" value="1"/>
</dbReference>
<name>A0A914QBV4_9BILA</name>
<dbReference type="Gene3D" id="3.40.50.1820">
    <property type="entry name" value="alpha/beta hydrolase"/>
    <property type="match status" value="1"/>
</dbReference>